<proteinExistence type="predicted"/>
<sequence length="277" mass="28419">MSDDLTFPLPRPTRPDGAAGVTTFDHTAGATTFDRAAGATTFDRAAGATTLLAVEDSRVASEALRLLCRRCGARLRRADSLASAHRHLRVYRPSAILVDLGLPDGSGLDLIATLARAALRIPRIIATSGDPGLAQQALAAGADAFLPKPFDLRAFQATLRGATADTPSPASGTGAPQAALSAPLSEDETASEARPDLLALRDDLTAAERVLAAPTAPADIDYLAQFLSSVGRAAGDPALCNAAVRLARDRASGGATGPALSHIAGLVRERLAGARAF</sequence>
<dbReference type="PANTHER" id="PTHR44591:SF3">
    <property type="entry name" value="RESPONSE REGULATORY DOMAIN-CONTAINING PROTEIN"/>
    <property type="match status" value="1"/>
</dbReference>
<dbReference type="InterPro" id="IPR001789">
    <property type="entry name" value="Sig_transdc_resp-reg_receiver"/>
</dbReference>
<dbReference type="Gene3D" id="3.40.50.2300">
    <property type="match status" value="1"/>
</dbReference>
<feature type="domain" description="Response regulatory" evidence="4">
    <location>
        <begin position="50"/>
        <end position="163"/>
    </location>
</feature>
<dbReference type="RefSeq" id="WP_390259786.1">
    <property type="nucleotide sequence ID" value="NZ_JBHUGH010000003.1"/>
</dbReference>
<accession>A0ABW4S3B4</accession>
<organism evidence="5 6">
    <name type="scientific">Halodurantibacterium flavum</name>
    <dbReference type="NCBI Taxonomy" id="1382802"/>
    <lineage>
        <taxon>Bacteria</taxon>
        <taxon>Pseudomonadati</taxon>
        <taxon>Pseudomonadota</taxon>
        <taxon>Alphaproteobacteria</taxon>
        <taxon>Rhodobacterales</taxon>
        <taxon>Paracoccaceae</taxon>
        <taxon>Halodurantibacterium</taxon>
    </lineage>
</organism>
<evidence type="ECO:0000256" key="3">
    <source>
        <dbReference type="SAM" id="MobiDB-lite"/>
    </source>
</evidence>
<comment type="caution">
    <text evidence="5">The sequence shown here is derived from an EMBL/GenBank/DDBJ whole genome shotgun (WGS) entry which is preliminary data.</text>
</comment>
<gene>
    <name evidence="5" type="ORF">ACFSGJ_04425</name>
</gene>
<dbReference type="PANTHER" id="PTHR44591">
    <property type="entry name" value="STRESS RESPONSE REGULATOR PROTEIN 1"/>
    <property type="match status" value="1"/>
</dbReference>
<evidence type="ECO:0000313" key="6">
    <source>
        <dbReference type="Proteomes" id="UP001597353"/>
    </source>
</evidence>
<dbReference type="CDD" id="cd00156">
    <property type="entry name" value="REC"/>
    <property type="match status" value="1"/>
</dbReference>
<evidence type="ECO:0000256" key="1">
    <source>
        <dbReference type="ARBA" id="ARBA00022553"/>
    </source>
</evidence>
<feature type="modified residue" description="4-aspartylphosphate" evidence="2">
    <location>
        <position position="99"/>
    </location>
</feature>
<protein>
    <submittedName>
        <fullName evidence="5">Response regulator</fullName>
    </submittedName>
</protein>
<dbReference type="EMBL" id="JBHUGH010000003">
    <property type="protein sequence ID" value="MFD1911457.1"/>
    <property type="molecule type" value="Genomic_DNA"/>
</dbReference>
<evidence type="ECO:0000259" key="4">
    <source>
        <dbReference type="PROSITE" id="PS50110"/>
    </source>
</evidence>
<dbReference type="InterPro" id="IPR050595">
    <property type="entry name" value="Bact_response_regulator"/>
</dbReference>
<feature type="region of interest" description="Disordered" evidence="3">
    <location>
        <begin position="162"/>
        <end position="187"/>
    </location>
</feature>
<dbReference type="Pfam" id="PF00072">
    <property type="entry name" value="Response_reg"/>
    <property type="match status" value="1"/>
</dbReference>
<reference evidence="6" key="1">
    <citation type="journal article" date="2019" name="Int. J. Syst. Evol. Microbiol.">
        <title>The Global Catalogue of Microorganisms (GCM) 10K type strain sequencing project: providing services to taxonomists for standard genome sequencing and annotation.</title>
        <authorList>
            <consortium name="The Broad Institute Genomics Platform"/>
            <consortium name="The Broad Institute Genome Sequencing Center for Infectious Disease"/>
            <person name="Wu L."/>
            <person name="Ma J."/>
        </authorList>
    </citation>
    <scope>NUCLEOTIDE SEQUENCE [LARGE SCALE GENOMIC DNA]</scope>
    <source>
        <strain evidence="6">CGMCC 4.7242</strain>
    </source>
</reference>
<dbReference type="SMART" id="SM00448">
    <property type="entry name" value="REC"/>
    <property type="match status" value="1"/>
</dbReference>
<evidence type="ECO:0000313" key="5">
    <source>
        <dbReference type="EMBL" id="MFD1911457.1"/>
    </source>
</evidence>
<evidence type="ECO:0000256" key="2">
    <source>
        <dbReference type="PROSITE-ProRule" id="PRU00169"/>
    </source>
</evidence>
<dbReference type="InterPro" id="IPR011006">
    <property type="entry name" value="CheY-like_superfamily"/>
</dbReference>
<keyword evidence="6" id="KW-1185">Reference proteome</keyword>
<name>A0ABW4S3B4_9RHOB</name>
<dbReference type="Proteomes" id="UP001597353">
    <property type="component" value="Unassembled WGS sequence"/>
</dbReference>
<keyword evidence="1 2" id="KW-0597">Phosphoprotein</keyword>
<dbReference type="SUPFAM" id="SSF52172">
    <property type="entry name" value="CheY-like"/>
    <property type="match status" value="1"/>
</dbReference>
<dbReference type="PROSITE" id="PS50110">
    <property type="entry name" value="RESPONSE_REGULATORY"/>
    <property type="match status" value="1"/>
</dbReference>